<evidence type="ECO:0000256" key="4">
    <source>
        <dbReference type="ARBA" id="ARBA00022692"/>
    </source>
</evidence>
<feature type="transmembrane region" description="Helical" evidence="7">
    <location>
        <begin position="117"/>
        <end position="134"/>
    </location>
</feature>
<dbReference type="Gene3D" id="3.40.50.720">
    <property type="entry name" value="NAD(P)-binding Rossmann-like Domain"/>
    <property type="match status" value="1"/>
</dbReference>
<dbReference type="EMBL" id="MGJD01000022">
    <property type="protein sequence ID" value="OGN00382.1"/>
    <property type="molecule type" value="Genomic_DNA"/>
</dbReference>
<organism evidence="9 10">
    <name type="scientific">Candidatus Yanofskybacteria bacterium RIFCSPHIGHO2_01_FULL_41_53</name>
    <dbReference type="NCBI Taxonomy" id="1802663"/>
    <lineage>
        <taxon>Bacteria</taxon>
        <taxon>Candidatus Yanofskyibacteriota</taxon>
    </lineage>
</organism>
<evidence type="ECO:0000256" key="5">
    <source>
        <dbReference type="ARBA" id="ARBA00022989"/>
    </source>
</evidence>
<sequence length="461" mass="52521">MKKSDLFFNVLRLPVDSLMLILAGLVTYFLRTEILSSFRPVLFEFNLPLSKFLYLAVPVSFIFIASYAFSGLYSIKTRIRIFEELSKVIFASSAAILAVIIYIFLRQELFDSRFLILGGWFFGIIFVFIGRFIIRYVQAVAVAKYDFGAHKIIIIGKSNAISALVSIMAEDLSLGYRIVEAVDSPDIERLRVLIEKYQIDEVLLAQNDYPQNQISEVVNLCHEHYIIFKLIPTGSNLLASNFDIDIFEGLPIIEIKRTNLDGWGKVIKRVIDIVGSLAGLIILSPLFGLLALMIKWETEGPIFARLGRVSGRKEFYLLKFRSMIENAEELKPLLASFNERSDGPLFKMRNDPRVTNIGRLMRRIRIDELPQLINVLKGEMSLVGPRPHQPDEIALYRRHQKKVLAVKAGATGLAQTSGSSDLNFEQEVTLDSFYIDNWSLWLDTKIILKTVLKMFFDRSAV</sequence>
<reference evidence="9 10" key="1">
    <citation type="journal article" date="2016" name="Nat. Commun.">
        <title>Thousands of microbial genomes shed light on interconnected biogeochemical processes in an aquifer system.</title>
        <authorList>
            <person name="Anantharaman K."/>
            <person name="Brown C.T."/>
            <person name="Hug L.A."/>
            <person name="Sharon I."/>
            <person name="Castelle C.J."/>
            <person name="Probst A.J."/>
            <person name="Thomas B.C."/>
            <person name="Singh A."/>
            <person name="Wilkins M.J."/>
            <person name="Karaoz U."/>
            <person name="Brodie E.L."/>
            <person name="Williams K.H."/>
            <person name="Hubbard S.S."/>
            <person name="Banfield J.F."/>
        </authorList>
    </citation>
    <scope>NUCLEOTIDE SEQUENCE [LARGE SCALE GENOMIC DNA]</scope>
</reference>
<comment type="caution">
    <text evidence="9">The sequence shown here is derived from an EMBL/GenBank/DDBJ whole genome shotgun (WGS) entry which is preliminary data.</text>
</comment>
<accession>A0A1F8EHQ3</accession>
<dbReference type="PANTHER" id="PTHR30576:SF10">
    <property type="entry name" value="SLL5057 PROTEIN"/>
    <property type="match status" value="1"/>
</dbReference>
<keyword evidence="5 7" id="KW-1133">Transmembrane helix</keyword>
<evidence type="ECO:0000313" key="10">
    <source>
        <dbReference type="Proteomes" id="UP000177117"/>
    </source>
</evidence>
<feature type="transmembrane region" description="Helical" evidence="7">
    <location>
        <begin position="52"/>
        <end position="73"/>
    </location>
</feature>
<evidence type="ECO:0000313" key="9">
    <source>
        <dbReference type="EMBL" id="OGN00382.1"/>
    </source>
</evidence>
<dbReference type="InterPro" id="IPR017475">
    <property type="entry name" value="EPS_sugar_tfrase"/>
</dbReference>
<feature type="domain" description="Bacterial sugar transferase" evidence="8">
    <location>
        <begin position="268"/>
        <end position="455"/>
    </location>
</feature>
<gene>
    <name evidence="9" type="ORF">A2650_00840</name>
</gene>
<evidence type="ECO:0000256" key="6">
    <source>
        <dbReference type="ARBA" id="ARBA00023136"/>
    </source>
</evidence>
<dbReference type="NCBIfam" id="TIGR03025">
    <property type="entry name" value="EPS_sugtrans"/>
    <property type="match status" value="1"/>
</dbReference>
<evidence type="ECO:0000256" key="3">
    <source>
        <dbReference type="ARBA" id="ARBA00022679"/>
    </source>
</evidence>
<evidence type="ECO:0000259" key="8">
    <source>
        <dbReference type="Pfam" id="PF02397"/>
    </source>
</evidence>
<dbReference type="GO" id="GO:0016780">
    <property type="term" value="F:phosphotransferase activity, for other substituted phosphate groups"/>
    <property type="evidence" value="ECO:0007669"/>
    <property type="project" value="TreeGrafter"/>
</dbReference>
<proteinExistence type="inferred from homology"/>
<dbReference type="AlphaFoldDB" id="A0A1F8EHQ3"/>
<feature type="transmembrane region" description="Helical" evidence="7">
    <location>
        <begin position="85"/>
        <end position="105"/>
    </location>
</feature>
<keyword evidence="4 7" id="KW-0812">Transmembrane</keyword>
<evidence type="ECO:0000256" key="7">
    <source>
        <dbReference type="SAM" id="Phobius"/>
    </source>
</evidence>
<dbReference type="Pfam" id="PF02397">
    <property type="entry name" value="Bac_transf"/>
    <property type="match status" value="1"/>
</dbReference>
<dbReference type="InterPro" id="IPR003362">
    <property type="entry name" value="Bact_transf"/>
</dbReference>
<protein>
    <recommendedName>
        <fullName evidence="8">Bacterial sugar transferase domain-containing protein</fullName>
    </recommendedName>
</protein>
<feature type="transmembrane region" description="Helical" evidence="7">
    <location>
        <begin position="273"/>
        <end position="294"/>
    </location>
</feature>
<feature type="transmembrane region" description="Helical" evidence="7">
    <location>
        <begin position="7"/>
        <end position="30"/>
    </location>
</feature>
<dbReference type="GO" id="GO:0016020">
    <property type="term" value="C:membrane"/>
    <property type="evidence" value="ECO:0007669"/>
    <property type="project" value="UniProtKB-SubCell"/>
</dbReference>
<evidence type="ECO:0000256" key="2">
    <source>
        <dbReference type="ARBA" id="ARBA00006464"/>
    </source>
</evidence>
<comment type="similarity">
    <text evidence="2">Belongs to the bacterial sugar transferase family.</text>
</comment>
<name>A0A1F8EHQ3_9BACT</name>
<comment type="subcellular location">
    <subcellularLocation>
        <location evidence="1">Membrane</location>
        <topology evidence="1">Multi-pass membrane protein</topology>
    </subcellularLocation>
</comment>
<dbReference type="PANTHER" id="PTHR30576">
    <property type="entry name" value="COLANIC BIOSYNTHESIS UDP-GLUCOSE LIPID CARRIER TRANSFERASE"/>
    <property type="match status" value="1"/>
</dbReference>
<keyword evidence="6 7" id="KW-0472">Membrane</keyword>
<dbReference type="Proteomes" id="UP000177117">
    <property type="component" value="Unassembled WGS sequence"/>
</dbReference>
<evidence type="ECO:0000256" key="1">
    <source>
        <dbReference type="ARBA" id="ARBA00004141"/>
    </source>
</evidence>
<keyword evidence="3" id="KW-0808">Transferase</keyword>